<keyword evidence="3" id="KW-1185">Reference proteome</keyword>
<dbReference type="InterPro" id="IPR011042">
    <property type="entry name" value="6-blade_b-propeller_TolB-like"/>
</dbReference>
<name>A0ABV8MMP2_9NEIS</name>
<sequence>MKLKRAMAALAAFGLCAAPVDAAVPILWQIPAAENQLTTEAGRWFISGDGAVYEGSGDGNGFERRALPARRLDGTLQRCYFLGMAERHGRLYTICTDAALNPFAIKRLFSLDLSDPAAELREIYRPSGLALPNGLAVDAAGDLVLADSGAALLPGRLVKLRLDSHGQVTEQLTLHQFPLCKPNGVRIDGERLYVSLNPLSYVGVSQLKRYHFDGEALRDGVTIYDSWGFIDDFALTRDGVAVAEFLGGKVSHVREDGTLLKQAWFDQPTSVSALAGGVFPGGGIRVTERGHGRVVVEAEFGAWPR</sequence>
<accession>A0ABV8MMP2</accession>
<evidence type="ECO:0000313" key="2">
    <source>
        <dbReference type="EMBL" id="MFC4158586.1"/>
    </source>
</evidence>
<comment type="caution">
    <text evidence="2">The sequence shown here is derived from an EMBL/GenBank/DDBJ whole genome shotgun (WGS) entry which is preliminary data.</text>
</comment>
<dbReference type="SUPFAM" id="SSF63829">
    <property type="entry name" value="Calcium-dependent phosphotriesterase"/>
    <property type="match status" value="1"/>
</dbReference>
<dbReference type="Gene3D" id="2.120.10.30">
    <property type="entry name" value="TolB, C-terminal domain"/>
    <property type="match status" value="1"/>
</dbReference>
<keyword evidence="1" id="KW-0732">Signal</keyword>
<feature type="signal peptide" evidence="1">
    <location>
        <begin position="1"/>
        <end position="22"/>
    </location>
</feature>
<feature type="chain" id="PRO_5045691747" evidence="1">
    <location>
        <begin position="23"/>
        <end position="305"/>
    </location>
</feature>
<gene>
    <name evidence="2" type="ORF">ACFOW7_04335</name>
</gene>
<reference evidence="3" key="1">
    <citation type="journal article" date="2019" name="Int. J. Syst. Evol. Microbiol.">
        <title>The Global Catalogue of Microorganisms (GCM) 10K type strain sequencing project: providing services to taxonomists for standard genome sequencing and annotation.</title>
        <authorList>
            <consortium name="The Broad Institute Genomics Platform"/>
            <consortium name="The Broad Institute Genome Sequencing Center for Infectious Disease"/>
            <person name="Wu L."/>
            <person name="Ma J."/>
        </authorList>
    </citation>
    <scope>NUCLEOTIDE SEQUENCE [LARGE SCALE GENOMIC DNA]</scope>
    <source>
        <strain evidence="3">LMG 29894</strain>
    </source>
</reference>
<dbReference type="EMBL" id="JBHSBU010000001">
    <property type="protein sequence ID" value="MFC4158586.1"/>
    <property type="molecule type" value="Genomic_DNA"/>
</dbReference>
<dbReference type="Proteomes" id="UP001595791">
    <property type="component" value="Unassembled WGS sequence"/>
</dbReference>
<organism evidence="2 3">
    <name type="scientific">Chitinimonas lacunae</name>
    <dbReference type="NCBI Taxonomy" id="1963018"/>
    <lineage>
        <taxon>Bacteria</taxon>
        <taxon>Pseudomonadati</taxon>
        <taxon>Pseudomonadota</taxon>
        <taxon>Betaproteobacteria</taxon>
        <taxon>Neisseriales</taxon>
        <taxon>Chitinibacteraceae</taxon>
        <taxon>Chitinimonas</taxon>
    </lineage>
</organism>
<dbReference type="RefSeq" id="WP_378161420.1">
    <property type="nucleotide sequence ID" value="NZ_JBHSBU010000001.1"/>
</dbReference>
<evidence type="ECO:0000256" key="1">
    <source>
        <dbReference type="SAM" id="SignalP"/>
    </source>
</evidence>
<protein>
    <submittedName>
        <fullName evidence="2">SMP-30/gluconolactonase/LRE family protein</fullName>
    </submittedName>
</protein>
<evidence type="ECO:0000313" key="3">
    <source>
        <dbReference type="Proteomes" id="UP001595791"/>
    </source>
</evidence>
<proteinExistence type="predicted"/>